<organism evidence="2 3">
    <name type="scientific">Datura stramonium</name>
    <name type="common">Jimsonweed</name>
    <name type="synonym">Common thornapple</name>
    <dbReference type="NCBI Taxonomy" id="4076"/>
    <lineage>
        <taxon>Eukaryota</taxon>
        <taxon>Viridiplantae</taxon>
        <taxon>Streptophyta</taxon>
        <taxon>Embryophyta</taxon>
        <taxon>Tracheophyta</taxon>
        <taxon>Spermatophyta</taxon>
        <taxon>Magnoliopsida</taxon>
        <taxon>eudicotyledons</taxon>
        <taxon>Gunneridae</taxon>
        <taxon>Pentapetalae</taxon>
        <taxon>asterids</taxon>
        <taxon>lamiids</taxon>
        <taxon>Solanales</taxon>
        <taxon>Solanaceae</taxon>
        <taxon>Solanoideae</taxon>
        <taxon>Datureae</taxon>
        <taxon>Datura</taxon>
    </lineage>
</organism>
<evidence type="ECO:0000256" key="1">
    <source>
        <dbReference type="SAM" id="MobiDB-lite"/>
    </source>
</evidence>
<feature type="region of interest" description="Disordered" evidence="1">
    <location>
        <begin position="1"/>
        <end position="27"/>
    </location>
</feature>
<comment type="caution">
    <text evidence="2">The sequence shown here is derived from an EMBL/GenBank/DDBJ whole genome shotgun (WGS) entry which is preliminary data.</text>
</comment>
<evidence type="ECO:0000313" key="2">
    <source>
        <dbReference type="EMBL" id="MCD7446933.1"/>
    </source>
</evidence>
<dbReference type="Proteomes" id="UP000823775">
    <property type="component" value="Unassembled WGS sequence"/>
</dbReference>
<reference evidence="2 3" key="1">
    <citation type="journal article" date="2021" name="BMC Genomics">
        <title>Datura genome reveals duplications of psychoactive alkaloid biosynthetic genes and high mutation rate following tissue culture.</title>
        <authorList>
            <person name="Rajewski A."/>
            <person name="Carter-House D."/>
            <person name="Stajich J."/>
            <person name="Litt A."/>
        </authorList>
    </citation>
    <scope>NUCLEOTIDE SEQUENCE [LARGE SCALE GENOMIC DNA]</scope>
    <source>
        <strain evidence="2">AR-01</strain>
    </source>
</reference>
<evidence type="ECO:0000313" key="3">
    <source>
        <dbReference type="Proteomes" id="UP000823775"/>
    </source>
</evidence>
<feature type="non-terminal residue" evidence="2">
    <location>
        <position position="1"/>
    </location>
</feature>
<accession>A0ABS8RJK4</accession>
<proteinExistence type="predicted"/>
<gene>
    <name evidence="2" type="ORF">HAX54_018904</name>
</gene>
<name>A0ABS8RJK4_DATST</name>
<dbReference type="EMBL" id="JACEIK010000023">
    <property type="protein sequence ID" value="MCD7446933.1"/>
    <property type="molecule type" value="Genomic_DNA"/>
</dbReference>
<sequence length="68" mass="7717">DRSNYGTPAEIREGTRVSGYRQQGRSAPSYCEPCNRRHFEKCREDGPLFIRVGMRVIRSGIVLSEDGV</sequence>
<keyword evidence="3" id="KW-1185">Reference proteome</keyword>
<feature type="non-terminal residue" evidence="2">
    <location>
        <position position="68"/>
    </location>
</feature>
<protein>
    <submittedName>
        <fullName evidence="2">Uncharacterized protein</fullName>
    </submittedName>
</protein>